<evidence type="ECO:0000256" key="1">
    <source>
        <dbReference type="ARBA" id="ARBA00009427"/>
    </source>
</evidence>
<keyword evidence="3 8" id="KW-0547">Nucleotide-binding</keyword>
<feature type="binding site" evidence="8">
    <location>
        <begin position="7"/>
        <end position="15"/>
    </location>
    <ligand>
        <name>ATP</name>
        <dbReference type="ChEBI" id="CHEBI:30616"/>
    </ligand>
</feature>
<comment type="similarity">
    <text evidence="1 8">Belongs to the cytidylate kinase family. Type 1 subfamily.</text>
</comment>
<accession>A0A059FE11</accession>
<evidence type="ECO:0000256" key="2">
    <source>
        <dbReference type="ARBA" id="ARBA00022679"/>
    </source>
</evidence>
<dbReference type="GO" id="GO:0006220">
    <property type="term" value="P:pyrimidine nucleotide metabolic process"/>
    <property type="evidence" value="ECO:0007669"/>
    <property type="project" value="UniProtKB-UniRule"/>
</dbReference>
<dbReference type="NCBIfam" id="TIGR00017">
    <property type="entry name" value="cmk"/>
    <property type="match status" value="1"/>
</dbReference>
<evidence type="ECO:0000313" key="11">
    <source>
        <dbReference type="Proteomes" id="UP000024816"/>
    </source>
</evidence>
<organism evidence="10 11">
    <name type="scientific">Hyphomonas jannaschiana VP2</name>
    <dbReference type="NCBI Taxonomy" id="1280952"/>
    <lineage>
        <taxon>Bacteria</taxon>
        <taxon>Pseudomonadati</taxon>
        <taxon>Pseudomonadota</taxon>
        <taxon>Alphaproteobacteria</taxon>
        <taxon>Hyphomonadales</taxon>
        <taxon>Hyphomonadaceae</taxon>
        <taxon>Hyphomonas</taxon>
    </lineage>
</organism>
<evidence type="ECO:0000256" key="5">
    <source>
        <dbReference type="ARBA" id="ARBA00022840"/>
    </source>
</evidence>
<comment type="catalytic activity">
    <reaction evidence="6 8">
        <text>dCMP + ATP = dCDP + ADP</text>
        <dbReference type="Rhea" id="RHEA:25094"/>
        <dbReference type="ChEBI" id="CHEBI:30616"/>
        <dbReference type="ChEBI" id="CHEBI:57566"/>
        <dbReference type="ChEBI" id="CHEBI:58593"/>
        <dbReference type="ChEBI" id="CHEBI:456216"/>
        <dbReference type="EC" id="2.7.4.25"/>
    </reaction>
</comment>
<comment type="caution">
    <text evidence="10">The sequence shown here is derived from an EMBL/GenBank/DDBJ whole genome shotgun (WGS) entry which is preliminary data.</text>
</comment>
<dbReference type="InterPro" id="IPR027417">
    <property type="entry name" value="P-loop_NTPase"/>
</dbReference>
<dbReference type="eggNOG" id="COG0283">
    <property type="taxonomic scope" value="Bacteria"/>
</dbReference>
<keyword evidence="5 8" id="KW-0067">ATP-binding</keyword>
<protein>
    <recommendedName>
        <fullName evidence="8">Cytidylate kinase</fullName>
        <shortName evidence="8">CK</shortName>
        <ecNumber evidence="8">2.7.4.25</ecNumber>
    </recommendedName>
    <alternativeName>
        <fullName evidence="8">Cytidine monophosphate kinase</fullName>
        <shortName evidence="8">CMP kinase</shortName>
    </alternativeName>
</protein>
<reference evidence="10 11" key="1">
    <citation type="journal article" date="2014" name="Antonie Van Leeuwenhoek">
        <title>Hyphomonas beringensis sp. nov. and Hyphomonas chukchiensis sp. nov., isolated from surface seawater of the Bering Sea and Chukchi Sea.</title>
        <authorList>
            <person name="Li C."/>
            <person name="Lai Q."/>
            <person name="Li G."/>
            <person name="Dong C."/>
            <person name="Wang J."/>
            <person name="Liao Y."/>
            <person name="Shao Z."/>
        </authorList>
    </citation>
    <scope>NUCLEOTIDE SEQUENCE [LARGE SCALE GENOMIC DNA]</scope>
    <source>
        <strain evidence="10 11">VP2</strain>
    </source>
</reference>
<dbReference type="GO" id="GO:0005737">
    <property type="term" value="C:cytoplasm"/>
    <property type="evidence" value="ECO:0007669"/>
    <property type="project" value="UniProtKB-SubCell"/>
</dbReference>
<dbReference type="Pfam" id="PF02224">
    <property type="entry name" value="Cytidylate_kin"/>
    <property type="match status" value="1"/>
</dbReference>
<dbReference type="RefSeq" id="WP_035581677.1">
    <property type="nucleotide sequence ID" value="NZ_ARYJ01000005.1"/>
</dbReference>
<proteinExistence type="inferred from homology"/>
<dbReference type="EMBL" id="ARYJ01000005">
    <property type="protein sequence ID" value="KCZ88748.1"/>
    <property type="molecule type" value="Genomic_DNA"/>
</dbReference>
<dbReference type="OrthoDB" id="9807434at2"/>
<dbReference type="InterPro" id="IPR003136">
    <property type="entry name" value="Cytidylate_kin"/>
</dbReference>
<dbReference type="EC" id="2.7.4.25" evidence="8"/>
<evidence type="ECO:0000256" key="6">
    <source>
        <dbReference type="ARBA" id="ARBA00047615"/>
    </source>
</evidence>
<evidence type="ECO:0000256" key="7">
    <source>
        <dbReference type="ARBA" id="ARBA00048478"/>
    </source>
</evidence>
<comment type="catalytic activity">
    <reaction evidence="7 8">
        <text>CMP + ATP = CDP + ADP</text>
        <dbReference type="Rhea" id="RHEA:11600"/>
        <dbReference type="ChEBI" id="CHEBI:30616"/>
        <dbReference type="ChEBI" id="CHEBI:58069"/>
        <dbReference type="ChEBI" id="CHEBI:60377"/>
        <dbReference type="ChEBI" id="CHEBI:456216"/>
        <dbReference type="EC" id="2.7.4.25"/>
    </reaction>
</comment>
<evidence type="ECO:0000256" key="8">
    <source>
        <dbReference type="HAMAP-Rule" id="MF_00238"/>
    </source>
</evidence>
<dbReference type="GO" id="GO:0005524">
    <property type="term" value="F:ATP binding"/>
    <property type="evidence" value="ECO:0007669"/>
    <property type="project" value="UniProtKB-UniRule"/>
</dbReference>
<evidence type="ECO:0000256" key="4">
    <source>
        <dbReference type="ARBA" id="ARBA00022777"/>
    </source>
</evidence>
<dbReference type="STRING" id="1280952.HJA_10274"/>
<dbReference type="PATRIC" id="fig|1280952.3.peg.2052"/>
<feature type="domain" description="Cytidylate kinase" evidence="9">
    <location>
        <begin position="3"/>
        <end position="203"/>
    </location>
</feature>
<gene>
    <name evidence="8" type="primary">cmk</name>
    <name evidence="10" type="ORF">HJA_10274</name>
</gene>
<sequence>MIIAIDGTTASGKGTISKRLAAWYGLPHMDTGRLYRATAVAALKKGVALDDEDRLEKVAASLDLDDFDEAELRTAEAGKAASKVSALPKVRQALYELQRAFALQDGGALLDGRDIGTVIAPDADVKLWVDADVEQRGYRRWRELLGFGEDVSLEQVIQQLRERDQRDQNRKDAPATMAADAVLIDTTDLTIEAAVEKALAAVEAVLARGTRT</sequence>
<evidence type="ECO:0000313" key="10">
    <source>
        <dbReference type="EMBL" id="KCZ88748.1"/>
    </source>
</evidence>
<dbReference type="GO" id="GO:0036431">
    <property type="term" value="F:dCMP kinase activity"/>
    <property type="evidence" value="ECO:0007669"/>
    <property type="project" value="InterPro"/>
</dbReference>
<evidence type="ECO:0000259" key="9">
    <source>
        <dbReference type="Pfam" id="PF02224"/>
    </source>
</evidence>
<dbReference type="GO" id="GO:0036430">
    <property type="term" value="F:CMP kinase activity"/>
    <property type="evidence" value="ECO:0007669"/>
    <property type="project" value="RHEA"/>
</dbReference>
<keyword evidence="11" id="KW-1185">Reference proteome</keyword>
<dbReference type="SUPFAM" id="SSF52540">
    <property type="entry name" value="P-loop containing nucleoside triphosphate hydrolases"/>
    <property type="match status" value="1"/>
</dbReference>
<dbReference type="AlphaFoldDB" id="A0A059FE11"/>
<dbReference type="CDD" id="cd02020">
    <property type="entry name" value="CMPK"/>
    <property type="match status" value="1"/>
</dbReference>
<keyword evidence="8" id="KW-0963">Cytoplasm</keyword>
<dbReference type="Proteomes" id="UP000024816">
    <property type="component" value="Unassembled WGS sequence"/>
</dbReference>
<keyword evidence="2 8" id="KW-0808">Transferase</keyword>
<keyword evidence="4 8" id="KW-0418">Kinase</keyword>
<dbReference type="Gene3D" id="3.40.50.300">
    <property type="entry name" value="P-loop containing nucleotide triphosphate hydrolases"/>
    <property type="match status" value="1"/>
</dbReference>
<evidence type="ECO:0000256" key="3">
    <source>
        <dbReference type="ARBA" id="ARBA00022741"/>
    </source>
</evidence>
<name>A0A059FE11_9PROT</name>
<dbReference type="InterPro" id="IPR011994">
    <property type="entry name" value="Cytidylate_kinase_dom"/>
</dbReference>
<dbReference type="HAMAP" id="MF_00238">
    <property type="entry name" value="Cytidyl_kinase_type1"/>
    <property type="match status" value="1"/>
</dbReference>
<comment type="subcellular location">
    <subcellularLocation>
        <location evidence="8">Cytoplasm</location>
    </subcellularLocation>
</comment>